<proteinExistence type="predicted"/>
<keyword evidence="2" id="KW-0503">Monooxygenase</keyword>
<keyword evidence="5" id="KW-1185">Reference proteome</keyword>
<dbReference type="InterPro" id="IPR036661">
    <property type="entry name" value="Luciferase-like_sf"/>
</dbReference>
<reference evidence="4 5" key="1">
    <citation type="submission" date="2017-08" db="EMBL/GenBank/DDBJ databases">
        <title>Complete Genome Sequence of Bacillus kochii Oregon-R-modENCODE STRAIN BDGP4, isolated from Drosophila melanogaster gut.</title>
        <authorList>
            <person name="Wan K.H."/>
            <person name="Yu C."/>
            <person name="Park S."/>
            <person name="Hammonds A.S."/>
            <person name="Booth B.W."/>
            <person name="Celniker S.E."/>
        </authorList>
    </citation>
    <scope>NUCLEOTIDE SEQUENCE [LARGE SCALE GENOMIC DNA]</scope>
    <source>
        <strain evidence="4 5">BDGP4</strain>
    </source>
</reference>
<dbReference type="InterPro" id="IPR050766">
    <property type="entry name" value="Bact_Lucif_Oxidored"/>
</dbReference>
<dbReference type="Pfam" id="PF00296">
    <property type="entry name" value="Bac_luciferase"/>
    <property type="match status" value="1"/>
</dbReference>
<dbReference type="GO" id="GO:0005829">
    <property type="term" value="C:cytosol"/>
    <property type="evidence" value="ECO:0007669"/>
    <property type="project" value="TreeGrafter"/>
</dbReference>
<evidence type="ECO:0000313" key="5">
    <source>
        <dbReference type="Proteomes" id="UP000215137"/>
    </source>
</evidence>
<keyword evidence="1" id="KW-0560">Oxidoreductase</keyword>
<accession>A0A286R7W8</accession>
<dbReference type="KEGG" id="bko:CKF48_21875"/>
<gene>
    <name evidence="4" type="ORF">CKF48_21875</name>
</gene>
<dbReference type="InterPro" id="IPR011251">
    <property type="entry name" value="Luciferase-like_dom"/>
</dbReference>
<name>A0A286R7W8_9BACI</name>
<sequence length="358" mass="40506">MECWIMPILGKDMTFGLFFLNSVAPWKTDAEELRDGLEQIKGADQLGFHSAWIAEHNARAYGVVSSTSVYLAAAAAQTNTIMLGSAVSRLPLHHPLQLAEDMALVDIISNGRLYLGVGKGYDALEYEAYNIDFDQRHEKYLESLDILTTALKNEKVTYAGKFFDIKDIPVYPRPVRRSGPPIFVMVSGNDSSIINAAKQGHSFVLGGITNEDTNHKIALYKKSALESGLTPEYVENAVARSGKLLFCYVAKTTEQAQEEYRKGLEWYMSERDNRPTFGVIDRERNIDYQRFLQSENTLVGSPEKVIHDIQEYKRITGLNNMILWMNIGGQPQRQVLKSMKLFSEKVMPYFSQTEHSIR</sequence>
<organism evidence="4 5">
    <name type="scientific">Cytobacillus kochii</name>
    <dbReference type="NCBI Taxonomy" id="859143"/>
    <lineage>
        <taxon>Bacteria</taxon>
        <taxon>Bacillati</taxon>
        <taxon>Bacillota</taxon>
        <taxon>Bacilli</taxon>
        <taxon>Bacillales</taxon>
        <taxon>Bacillaceae</taxon>
        <taxon>Cytobacillus</taxon>
    </lineage>
</organism>
<dbReference type="GO" id="GO:0016705">
    <property type="term" value="F:oxidoreductase activity, acting on paired donors, with incorporation or reduction of molecular oxygen"/>
    <property type="evidence" value="ECO:0007669"/>
    <property type="project" value="InterPro"/>
</dbReference>
<dbReference type="PANTHER" id="PTHR30137">
    <property type="entry name" value="LUCIFERASE-LIKE MONOOXYGENASE"/>
    <property type="match status" value="1"/>
</dbReference>
<dbReference type="Proteomes" id="UP000215137">
    <property type="component" value="Chromosome"/>
</dbReference>
<dbReference type="AlphaFoldDB" id="A0A286R7W8"/>
<dbReference type="Gene3D" id="3.20.20.30">
    <property type="entry name" value="Luciferase-like domain"/>
    <property type="match status" value="1"/>
</dbReference>
<dbReference type="PANTHER" id="PTHR30137:SF8">
    <property type="entry name" value="BLR5498 PROTEIN"/>
    <property type="match status" value="1"/>
</dbReference>
<dbReference type="EMBL" id="CP022983">
    <property type="protein sequence ID" value="ASV69721.1"/>
    <property type="molecule type" value="Genomic_DNA"/>
</dbReference>
<dbReference type="SUPFAM" id="SSF51679">
    <property type="entry name" value="Bacterial luciferase-like"/>
    <property type="match status" value="1"/>
</dbReference>
<feature type="domain" description="Luciferase-like" evidence="3">
    <location>
        <begin position="13"/>
        <end position="315"/>
    </location>
</feature>
<evidence type="ECO:0000313" key="4">
    <source>
        <dbReference type="EMBL" id="ASV69721.1"/>
    </source>
</evidence>
<dbReference type="GO" id="GO:0004497">
    <property type="term" value="F:monooxygenase activity"/>
    <property type="evidence" value="ECO:0007669"/>
    <property type="project" value="UniProtKB-KW"/>
</dbReference>
<evidence type="ECO:0000259" key="3">
    <source>
        <dbReference type="Pfam" id="PF00296"/>
    </source>
</evidence>
<protein>
    <recommendedName>
        <fullName evidence="3">Luciferase-like domain-containing protein</fullName>
    </recommendedName>
</protein>
<evidence type="ECO:0000256" key="2">
    <source>
        <dbReference type="ARBA" id="ARBA00023033"/>
    </source>
</evidence>
<evidence type="ECO:0000256" key="1">
    <source>
        <dbReference type="ARBA" id="ARBA00023002"/>
    </source>
</evidence>